<proteinExistence type="predicted"/>
<comment type="caution">
    <text evidence="1">The sequence shown here is derived from an EMBL/GenBank/DDBJ whole genome shotgun (WGS) entry which is preliminary data.</text>
</comment>
<evidence type="ECO:0000313" key="1">
    <source>
        <dbReference type="EMBL" id="KAJ1941402.1"/>
    </source>
</evidence>
<feature type="non-terminal residue" evidence="1">
    <location>
        <position position="435"/>
    </location>
</feature>
<protein>
    <submittedName>
        <fullName evidence="1">Uncharacterized protein</fullName>
    </submittedName>
</protein>
<sequence length="435" mass="49139">MKFGKTIETSAKELPEDWQPYIIQYKLLKKNIKRIVNELDDTFRLLNLNALAISEDAILLDSESVRSGAASVMTQETTDHVDDALSGSAPASDAAGKIEYLIEKDKDGVVHPVITVKLRNYPVTPPIDPIVELADDGSAPIDDLSLPPTTPTLAQQISSQTASVSAPTSSVSHVAGNVVQIETKRDGGVTETQVTVRLQTDQAFFDQLIDYIERTRSFEKDYTQQYNTNVQVLGADLTAVTSPFKHDFEIWREIFRLYMDADIWSHAEGDFRPTNSAHEGQERFAEFMKHIEKLGLPRKFRDKQSGKLLVSFYKLNTELIYMKLLQEMNEAATRKIIKKHDKRTHLIAKTQFPQFVTIDTTTLTQALIFTIHNDLVGIVPQIDDYLCPMCLNVVWRPLRLECNHVFCSRCVVKASRRRMFNCPVCRAKGAIYKAG</sequence>
<name>A0ACC1J849_9FUNG</name>
<reference evidence="1" key="1">
    <citation type="submission" date="2022-07" db="EMBL/GenBank/DDBJ databases">
        <title>Phylogenomic reconstructions and comparative analyses of Kickxellomycotina fungi.</title>
        <authorList>
            <person name="Reynolds N.K."/>
            <person name="Stajich J.E."/>
            <person name="Barry K."/>
            <person name="Grigoriev I.V."/>
            <person name="Crous P."/>
            <person name="Smith M.E."/>
        </authorList>
    </citation>
    <scope>NUCLEOTIDE SEQUENCE</scope>
    <source>
        <strain evidence="1">NRRL 5244</strain>
    </source>
</reference>
<evidence type="ECO:0000313" key="2">
    <source>
        <dbReference type="Proteomes" id="UP001150603"/>
    </source>
</evidence>
<accession>A0ACC1J849</accession>
<dbReference type="EMBL" id="JANBPW010002269">
    <property type="protein sequence ID" value="KAJ1941402.1"/>
    <property type="molecule type" value="Genomic_DNA"/>
</dbReference>
<gene>
    <name evidence="1" type="ORF">FBU59_003509</name>
</gene>
<organism evidence="1 2">
    <name type="scientific">Linderina macrospora</name>
    <dbReference type="NCBI Taxonomy" id="4868"/>
    <lineage>
        <taxon>Eukaryota</taxon>
        <taxon>Fungi</taxon>
        <taxon>Fungi incertae sedis</taxon>
        <taxon>Zoopagomycota</taxon>
        <taxon>Kickxellomycotina</taxon>
        <taxon>Kickxellomycetes</taxon>
        <taxon>Kickxellales</taxon>
        <taxon>Kickxellaceae</taxon>
        <taxon>Linderina</taxon>
    </lineage>
</organism>
<dbReference type="Proteomes" id="UP001150603">
    <property type="component" value="Unassembled WGS sequence"/>
</dbReference>
<keyword evidence="2" id="KW-1185">Reference proteome</keyword>